<dbReference type="AlphaFoldDB" id="A0AAP2G4P7"/>
<dbReference type="InterPro" id="IPR036477">
    <property type="entry name" value="Formyl_transf_N_sf"/>
</dbReference>
<accession>A0AAP2G4P7</accession>
<evidence type="ECO:0000259" key="1">
    <source>
        <dbReference type="Pfam" id="PF00551"/>
    </source>
</evidence>
<dbReference type="SUPFAM" id="SSF53328">
    <property type="entry name" value="Formyltransferase"/>
    <property type="match status" value="1"/>
</dbReference>
<keyword evidence="3" id="KW-1185">Reference proteome</keyword>
<dbReference type="InterPro" id="IPR002376">
    <property type="entry name" value="Formyl_transf_N"/>
</dbReference>
<gene>
    <name evidence="2" type="ORF">KI659_09540</name>
</gene>
<dbReference type="PANTHER" id="PTHR11138">
    <property type="entry name" value="METHIONYL-TRNA FORMYLTRANSFERASE"/>
    <property type="match status" value="1"/>
</dbReference>
<dbReference type="Gene3D" id="3.40.50.12230">
    <property type="match status" value="1"/>
</dbReference>
<organism evidence="2 3">
    <name type="scientific">Litoribacter ruber</name>
    <dbReference type="NCBI Taxonomy" id="702568"/>
    <lineage>
        <taxon>Bacteria</taxon>
        <taxon>Pseudomonadati</taxon>
        <taxon>Bacteroidota</taxon>
        <taxon>Cytophagia</taxon>
        <taxon>Cytophagales</taxon>
        <taxon>Cyclobacteriaceae</taxon>
        <taxon>Litoribacter</taxon>
    </lineage>
</organism>
<sequence length="350" mass="39524">MKDRIKLLYLGPDYPHVLDSSEKVEISAVALLSELYEMPTRNVAEKNFREAYRAISNGDDDAAKRHFAKYKQLGFLANELVKSFETYLETLIDRKIKILDTNAPDIASRVNHLGIKLFLVNGWSMLPASFLSLPELGTINVHPSKLPKYRGSLPLLWVLKNEDTINAVSYILLNAAMDGGNIIRQVDYPVDKDDDPVSLEKKTMKVINDSLVSTVDQFVDGKLEPVKQDHTQASKTARYNKYKKIDFVEETARNIHHKIVNYAYYDPGAPSYFKLDNQKIKVTGCLGQVDAGIEPGVIQMNFPNIYIGTKRGTLKFSLLKNFGLRDTAKMLSLLLAKDPFSFQKEITITS</sequence>
<comment type="caution">
    <text evidence="2">The sequence shown here is derived from an EMBL/GenBank/DDBJ whole genome shotgun (WGS) entry which is preliminary data.</text>
</comment>
<protein>
    <recommendedName>
        <fullName evidence="1">Formyl transferase N-terminal domain-containing protein</fullName>
    </recommendedName>
</protein>
<dbReference type="GO" id="GO:0005829">
    <property type="term" value="C:cytosol"/>
    <property type="evidence" value="ECO:0007669"/>
    <property type="project" value="TreeGrafter"/>
</dbReference>
<dbReference type="GO" id="GO:0004479">
    <property type="term" value="F:methionyl-tRNA formyltransferase activity"/>
    <property type="evidence" value="ECO:0007669"/>
    <property type="project" value="TreeGrafter"/>
</dbReference>
<proteinExistence type="predicted"/>
<evidence type="ECO:0000313" key="2">
    <source>
        <dbReference type="EMBL" id="MBS9524256.1"/>
    </source>
</evidence>
<dbReference type="EMBL" id="JAHCMY010000004">
    <property type="protein sequence ID" value="MBS9524256.1"/>
    <property type="molecule type" value="Genomic_DNA"/>
</dbReference>
<feature type="domain" description="Formyl transferase N-terminal" evidence="1">
    <location>
        <begin position="103"/>
        <end position="213"/>
    </location>
</feature>
<dbReference type="Proteomes" id="UP001319104">
    <property type="component" value="Unassembled WGS sequence"/>
</dbReference>
<evidence type="ECO:0000313" key="3">
    <source>
        <dbReference type="Proteomes" id="UP001319104"/>
    </source>
</evidence>
<name>A0AAP2G4P7_9BACT</name>
<reference evidence="2 3" key="1">
    <citation type="submission" date="2021-05" db="EMBL/GenBank/DDBJ databases">
        <authorList>
            <person name="Zhang Z.D."/>
            <person name="Osman G."/>
        </authorList>
    </citation>
    <scope>NUCLEOTIDE SEQUENCE [LARGE SCALE GENOMIC DNA]</scope>
    <source>
        <strain evidence="2 3">KCTC 32217</strain>
    </source>
</reference>
<dbReference type="RefSeq" id="WP_213945116.1">
    <property type="nucleotide sequence ID" value="NZ_JAHCMY010000004.1"/>
</dbReference>
<dbReference type="Pfam" id="PF00551">
    <property type="entry name" value="Formyl_trans_N"/>
    <property type="match status" value="1"/>
</dbReference>
<dbReference type="PANTHER" id="PTHR11138:SF5">
    <property type="entry name" value="METHIONYL-TRNA FORMYLTRANSFERASE, MITOCHONDRIAL"/>
    <property type="match status" value="1"/>
</dbReference>